<protein>
    <submittedName>
        <fullName evidence="11">Flagellar motor protein MotP</fullName>
    </submittedName>
</protein>
<evidence type="ECO:0000256" key="7">
    <source>
        <dbReference type="ARBA" id="ARBA00023136"/>
    </source>
</evidence>
<keyword evidence="7 9" id="KW-0472">Membrane</keyword>
<evidence type="ECO:0000256" key="8">
    <source>
        <dbReference type="SAM" id="MobiDB-lite"/>
    </source>
</evidence>
<dbReference type="PANTHER" id="PTHR30433">
    <property type="entry name" value="CHEMOTAXIS PROTEIN MOTA"/>
    <property type="match status" value="1"/>
</dbReference>
<dbReference type="GO" id="GO:0006935">
    <property type="term" value="P:chemotaxis"/>
    <property type="evidence" value="ECO:0007669"/>
    <property type="project" value="InterPro"/>
</dbReference>
<keyword evidence="12" id="KW-1185">Reference proteome</keyword>
<organism evidence="11 12">
    <name type="scientific">Aquibacillus salsiterrae</name>
    <dbReference type="NCBI Taxonomy" id="2950439"/>
    <lineage>
        <taxon>Bacteria</taxon>
        <taxon>Bacillati</taxon>
        <taxon>Bacillota</taxon>
        <taxon>Bacilli</taxon>
        <taxon>Bacillales</taxon>
        <taxon>Bacillaceae</taxon>
        <taxon>Aquibacillus</taxon>
    </lineage>
</organism>
<sequence>MKKIDLLTPIGITLGFLMIMFGILSSGGFGGVLSFLQLASVFIVIGGLIAGILINFNLDQVKMARHVLKQAFQTSEQNLPSLIDLFIRLSERARREGLLALENELDDVEDPFVKKGVLLAIDGIEPEMINDIMSAEITAMEERHQIGRAIIEKAGEYAPAWGMIGTLIGLVLMLNNLSDPSTLGPNMAVALLTTLYGSVLANLVFIPMAAKLEMKTNEEIFLKQIVIEGVIGVQSGQNPRILKEKLSAFLAHDSRKKSNDEEEESKYLGDNVNEA</sequence>
<dbReference type="EMBL" id="JAMQKC010000001">
    <property type="protein sequence ID" value="MDC3415788.1"/>
    <property type="molecule type" value="Genomic_DNA"/>
</dbReference>
<evidence type="ECO:0000313" key="11">
    <source>
        <dbReference type="EMBL" id="MDC3415788.1"/>
    </source>
</evidence>
<keyword evidence="3" id="KW-0813">Transport</keyword>
<proteinExistence type="inferred from homology"/>
<dbReference type="AlphaFoldDB" id="A0A9X3WC17"/>
<dbReference type="RefSeq" id="WP_272444741.1">
    <property type="nucleotide sequence ID" value="NZ_JAMQKC010000001.1"/>
</dbReference>
<feature type="transmembrane region" description="Helical" evidence="9">
    <location>
        <begin position="35"/>
        <end position="56"/>
    </location>
</feature>
<reference evidence="11" key="1">
    <citation type="submission" date="2022-06" db="EMBL/GenBank/DDBJ databases">
        <title>Aquibacillus sp. a new bacterium isolated from soil saline samples.</title>
        <authorList>
            <person name="Galisteo C."/>
            <person name="De La Haba R."/>
            <person name="Sanchez-Porro C."/>
            <person name="Ventosa A."/>
        </authorList>
    </citation>
    <scope>NUCLEOTIDE SEQUENCE</scope>
    <source>
        <strain evidence="11">3ASR75-54</strain>
    </source>
</reference>
<keyword evidence="11" id="KW-0969">Cilium</keyword>
<comment type="caution">
    <text evidence="11">The sequence shown here is derived from an EMBL/GenBank/DDBJ whole genome shotgun (WGS) entry which is preliminary data.</text>
</comment>
<dbReference type="Proteomes" id="UP001145069">
    <property type="component" value="Unassembled WGS sequence"/>
</dbReference>
<dbReference type="InterPro" id="IPR000540">
    <property type="entry name" value="Flag_MotA_CS"/>
</dbReference>
<keyword evidence="11" id="KW-0282">Flagellum</keyword>
<keyword evidence="6 9" id="KW-1133">Transmembrane helix</keyword>
<feature type="transmembrane region" description="Helical" evidence="9">
    <location>
        <begin position="7"/>
        <end position="29"/>
    </location>
</feature>
<evidence type="ECO:0000256" key="2">
    <source>
        <dbReference type="ARBA" id="ARBA00008038"/>
    </source>
</evidence>
<evidence type="ECO:0000313" key="12">
    <source>
        <dbReference type="Proteomes" id="UP001145069"/>
    </source>
</evidence>
<dbReference type="GO" id="GO:0005886">
    <property type="term" value="C:plasma membrane"/>
    <property type="evidence" value="ECO:0007669"/>
    <property type="project" value="UniProtKB-SubCell"/>
</dbReference>
<dbReference type="InterPro" id="IPR002898">
    <property type="entry name" value="MotA_ExbB_proton_chnl"/>
</dbReference>
<keyword evidence="4" id="KW-1003">Cell membrane</keyword>
<keyword evidence="11" id="KW-0966">Cell projection</keyword>
<feature type="transmembrane region" description="Helical" evidence="9">
    <location>
        <begin position="187"/>
        <end position="206"/>
    </location>
</feature>
<dbReference type="PROSITE" id="PS01307">
    <property type="entry name" value="MOTA"/>
    <property type="match status" value="1"/>
</dbReference>
<comment type="subcellular location">
    <subcellularLocation>
        <location evidence="1">Cell membrane</location>
        <topology evidence="1">Multi-pass membrane protein</topology>
    </subcellularLocation>
</comment>
<accession>A0A9X3WC17</accession>
<evidence type="ECO:0000256" key="5">
    <source>
        <dbReference type="ARBA" id="ARBA00022692"/>
    </source>
</evidence>
<evidence type="ECO:0000256" key="4">
    <source>
        <dbReference type="ARBA" id="ARBA00022475"/>
    </source>
</evidence>
<dbReference type="NCBIfam" id="NF005383">
    <property type="entry name" value="PRK06926.1"/>
    <property type="match status" value="1"/>
</dbReference>
<evidence type="ECO:0000259" key="10">
    <source>
        <dbReference type="Pfam" id="PF01618"/>
    </source>
</evidence>
<evidence type="ECO:0000256" key="6">
    <source>
        <dbReference type="ARBA" id="ARBA00022989"/>
    </source>
</evidence>
<feature type="transmembrane region" description="Helical" evidence="9">
    <location>
        <begin position="157"/>
        <end position="175"/>
    </location>
</feature>
<evidence type="ECO:0000256" key="9">
    <source>
        <dbReference type="SAM" id="Phobius"/>
    </source>
</evidence>
<evidence type="ECO:0000256" key="3">
    <source>
        <dbReference type="ARBA" id="ARBA00022448"/>
    </source>
</evidence>
<evidence type="ECO:0000256" key="1">
    <source>
        <dbReference type="ARBA" id="ARBA00004651"/>
    </source>
</evidence>
<dbReference type="PANTHER" id="PTHR30433:SF2">
    <property type="entry name" value="MOTILITY PROTEIN A"/>
    <property type="match status" value="1"/>
</dbReference>
<feature type="region of interest" description="Disordered" evidence="8">
    <location>
        <begin position="252"/>
        <end position="275"/>
    </location>
</feature>
<comment type="similarity">
    <text evidence="2">Belongs to the MotA family.</text>
</comment>
<dbReference type="Pfam" id="PF01618">
    <property type="entry name" value="MotA_ExbB"/>
    <property type="match status" value="1"/>
</dbReference>
<dbReference type="InterPro" id="IPR047055">
    <property type="entry name" value="MotA-like"/>
</dbReference>
<dbReference type="GO" id="GO:0071978">
    <property type="term" value="P:bacterial-type flagellum-dependent swarming motility"/>
    <property type="evidence" value="ECO:0007669"/>
    <property type="project" value="InterPro"/>
</dbReference>
<name>A0A9X3WC17_9BACI</name>
<feature type="domain" description="MotA/TolQ/ExbB proton channel" evidence="10">
    <location>
        <begin position="106"/>
        <end position="220"/>
    </location>
</feature>
<keyword evidence="5 9" id="KW-0812">Transmembrane</keyword>
<gene>
    <name evidence="11" type="primary">motP</name>
    <name evidence="11" type="ORF">NC799_02545</name>
</gene>